<organism evidence="8 9">
    <name type="scientific">Bradyrhizobium japonicum</name>
    <dbReference type="NCBI Taxonomy" id="375"/>
    <lineage>
        <taxon>Bacteria</taxon>
        <taxon>Pseudomonadati</taxon>
        <taxon>Pseudomonadota</taxon>
        <taxon>Alphaproteobacteria</taxon>
        <taxon>Hyphomicrobiales</taxon>
        <taxon>Nitrobacteraceae</taxon>
        <taxon>Bradyrhizobium</taxon>
    </lineage>
</organism>
<comment type="subcellular location">
    <subcellularLocation>
        <location evidence="1">Membrane</location>
        <topology evidence="1">Single-pass membrane protein</topology>
    </subcellularLocation>
</comment>
<reference evidence="8 9" key="1">
    <citation type="submission" date="2014-09" db="EMBL/GenBank/DDBJ databases">
        <title>Draft genome of Bradyrhizobium japonicum Is-34.</title>
        <authorList>
            <person name="Tsurumaru H."/>
            <person name="Yamakawa T."/>
            <person name="Hashimoto S."/>
            <person name="Okizaki K."/>
            <person name="Kanesaki Y."/>
            <person name="Yoshikawa H."/>
            <person name="Yajima S."/>
        </authorList>
    </citation>
    <scope>NUCLEOTIDE SEQUENCE [LARGE SCALE GENOMIC DNA]</scope>
    <source>
        <strain evidence="8 9">Is-34</strain>
    </source>
</reference>
<evidence type="ECO:0000256" key="5">
    <source>
        <dbReference type="ARBA" id="ARBA00023136"/>
    </source>
</evidence>
<dbReference type="AlphaFoldDB" id="A0A0A3XJJ8"/>
<evidence type="ECO:0000256" key="3">
    <source>
        <dbReference type="ARBA" id="ARBA00022692"/>
    </source>
</evidence>
<evidence type="ECO:0000256" key="2">
    <source>
        <dbReference type="ARBA" id="ARBA00010265"/>
    </source>
</evidence>
<dbReference type="Proteomes" id="UP000030377">
    <property type="component" value="Unassembled WGS sequence"/>
</dbReference>
<name>A0A0A3XJJ8_BRAJP</name>
<dbReference type="InterPro" id="IPR042217">
    <property type="entry name" value="T4SS_VirB10/TrbI"/>
</dbReference>
<dbReference type="RefSeq" id="WP_041959742.1">
    <property type="nucleotide sequence ID" value="NZ_JRPN01000029.1"/>
</dbReference>
<feature type="compositionally biased region" description="Basic and acidic residues" evidence="6">
    <location>
        <begin position="8"/>
        <end position="30"/>
    </location>
</feature>
<keyword evidence="4 7" id="KW-1133">Transmembrane helix</keyword>
<accession>A0A0A3XJJ8</accession>
<evidence type="ECO:0000256" key="7">
    <source>
        <dbReference type="SAM" id="Phobius"/>
    </source>
</evidence>
<dbReference type="Gene3D" id="2.40.128.260">
    <property type="entry name" value="Type IV secretion system, VirB10/TraB/TrbI"/>
    <property type="match status" value="1"/>
</dbReference>
<feature type="region of interest" description="Disordered" evidence="6">
    <location>
        <begin position="1"/>
        <end position="30"/>
    </location>
</feature>
<dbReference type="InterPro" id="IPR005498">
    <property type="entry name" value="T4SS_VirB10/TraB/TrbI"/>
</dbReference>
<feature type="transmembrane region" description="Helical" evidence="7">
    <location>
        <begin position="41"/>
        <end position="61"/>
    </location>
</feature>
<evidence type="ECO:0000256" key="1">
    <source>
        <dbReference type="ARBA" id="ARBA00004167"/>
    </source>
</evidence>
<dbReference type="GO" id="GO:0016020">
    <property type="term" value="C:membrane"/>
    <property type="evidence" value="ECO:0007669"/>
    <property type="project" value="UniProtKB-SubCell"/>
</dbReference>
<comment type="caution">
    <text evidence="8">The sequence shown here is derived from an EMBL/GenBank/DDBJ whole genome shotgun (WGS) entry which is preliminary data.</text>
</comment>
<evidence type="ECO:0000313" key="9">
    <source>
        <dbReference type="Proteomes" id="UP000030377"/>
    </source>
</evidence>
<feature type="region of interest" description="Disordered" evidence="6">
    <location>
        <begin position="156"/>
        <end position="188"/>
    </location>
</feature>
<comment type="similarity">
    <text evidence="2">Belongs to the TrbI/VirB10 family.</text>
</comment>
<evidence type="ECO:0000256" key="4">
    <source>
        <dbReference type="ARBA" id="ARBA00022989"/>
    </source>
</evidence>
<proteinExistence type="inferred from homology"/>
<dbReference type="EMBL" id="JRPN01000029">
    <property type="protein sequence ID" value="KGT74557.1"/>
    <property type="molecule type" value="Genomic_DNA"/>
</dbReference>
<sequence>MNSQIEGDQDRPISRQTQDDPSRSFRLRAEHPRVTRLSRKVLAGGSAVALVVIGGAVLWSLQSNRSRNQPADELYATEHHDIADGIATLPKDYITLARQGIPQLGPPLPGNLGRPILAAQGQAPTIGTTGLDAEQQRRDQETEAARVSHLFASANGRDVRPPTAAIQGSDRNASLVSTTDSDEGFSQSGQDRKLAFVKASVDRRTVSLDRVNRPASPYVVQAGTIIPGALITGIRSDLPGQITAQVTENVFDSPTGRLLLIPQGARLIGVYDSQVAFGQSRVVLVWTRLIMPNGRSIVLERQKGADTTGYSGLEDEVDNHWGELFKAETLSTLLAVGTELGGRSNTISNDSAILQAMRHGAGDSVNQTGQQIVRRGLGIQPTLTIRPGFPVRVMVNRDLVLELYRG</sequence>
<dbReference type="CDD" id="cd16429">
    <property type="entry name" value="VirB10"/>
    <property type="match status" value="1"/>
</dbReference>
<evidence type="ECO:0000256" key="6">
    <source>
        <dbReference type="SAM" id="MobiDB-lite"/>
    </source>
</evidence>
<protein>
    <submittedName>
        <fullName evidence="8">Conjugal transfer protein TraI</fullName>
    </submittedName>
</protein>
<keyword evidence="5 7" id="KW-0472">Membrane</keyword>
<evidence type="ECO:0000313" key="8">
    <source>
        <dbReference type="EMBL" id="KGT74557.1"/>
    </source>
</evidence>
<dbReference type="Pfam" id="PF03743">
    <property type="entry name" value="TrbI"/>
    <property type="match status" value="1"/>
</dbReference>
<gene>
    <name evidence="8" type="ORF">MA20_37875</name>
</gene>
<keyword evidence="3 7" id="KW-0812">Transmembrane</keyword>
<feature type="compositionally biased region" description="Polar residues" evidence="6">
    <location>
        <begin position="169"/>
        <end position="188"/>
    </location>
</feature>